<keyword evidence="6" id="KW-1185">Reference proteome</keyword>
<dbReference type="Pfam" id="PF13499">
    <property type="entry name" value="EF-hand_7"/>
    <property type="match status" value="2"/>
</dbReference>
<evidence type="ECO:0000256" key="2">
    <source>
        <dbReference type="ARBA" id="ARBA00022737"/>
    </source>
</evidence>
<dbReference type="SUPFAM" id="SSF47473">
    <property type="entry name" value="EF-hand"/>
    <property type="match status" value="1"/>
</dbReference>
<feature type="non-terminal residue" evidence="5">
    <location>
        <position position="149"/>
    </location>
</feature>
<proteinExistence type="inferred from homology"/>
<dbReference type="InterPro" id="IPR050145">
    <property type="entry name" value="Centrin_CML-like"/>
</dbReference>
<comment type="similarity">
    <text evidence="1">Belongs to the centrin family.</text>
</comment>
<dbReference type="Gene3D" id="1.10.238.10">
    <property type="entry name" value="EF-hand"/>
    <property type="match status" value="2"/>
</dbReference>
<dbReference type="InterPro" id="IPR018247">
    <property type="entry name" value="EF_Hand_1_Ca_BS"/>
</dbReference>
<evidence type="ECO:0000256" key="3">
    <source>
        <dbReference type="ARBA" id="ARBA00022837"/>
    </source>
</evidence>
<name>F0YJ75_AURAN</name>
<keyword evidence="3" id="KW-0106">Calcium</keyword>
<dbReference type="CDD" id="cd00051">
    <property type="entry name" value="EFh"/>
    <property type="match status" value="2"/>
</dbReference>
<dbReference type="GO" id="GO:0043226">
    <property type="term" value="C:organelle"/>
    <property type="evidence" value="ECO:0007669"/>
    <property type="project" value="UniProtKB-ARBA"/>
</dbReference>
<feature type="non-terminal residue" evidence="5">
    <location>
        <position position="1"/>
    </location>
</feature>
<dbReference type="InterPro" id="IPR011992">
    <property type="entry name" value="EF-hand-dom_pair"/>
</dbReference>
<feature type="domain" description="EF-hand" evidence="4">
    <location>
        <begin position="43"/>
        <end position="78"/>
    </location>
</feature>
<dbReference type="EMBL" id="GL833146">
    <property type="protein sequence ID" value="EGB04883.1"/>
    <property type="molecule type" value="Genomic_DNA"/>
</dbReference>
<dbReference type="eggNOG" id="KOG0027">
    <property type="taxonomic scope" value="Eukaryota"/>
</dbReference>
<dbReference type="RefSeq" id="XP_009040439.1">
    <property type="nucleotide sequence ID" value="XM_009042191.1"/>
</dbReference>
<feature type="domain" description="EF-hand" evidence="4">
    <location>
        <begin position="120"/>
        <end position="149"/>
    </location>
</feature>
<dbReference type="OMA" id="MPINHQG"/>
<keyword evidence="2" id="KW-0677">Repeat</keyword>
<dbReference type="GO" id="GO:0005509">
    <property type="term" value="F:calcium ion binding"/>
    <property type="evidence" value="ECO:0007669"/>
    <property type="project" value="InterPro"/>
</dbReference>
<gene>
    <name evidence="5" type="ORF">AURANDRAFT_16268</name>
</gene>
<dbReference type="PROSITE" id="PS50222">
    <property type="entry name" value="EF_HAND_2"/>
    <property type="match status" value="4"/>
</dbReference>
<dbReference type="SMART" id="SM00054">
    <property type="entry name" value="EFh"/>
    <property type="match status" value="4"/>
</dbReference>
<dbReference type="GeneID" id="20218626"/>
<dbReference type="InterPro" id="IPR002048">
    <property type="entry name" value="EF_hand_dom"/>
</dbReference>
<dbReference type="InParanoid" id="F0YJ75"/>
<evidence type="ECO:0000313" key="5">
    <source>
        <dbReference type="EMBL" id="EGB04883.1"/>
    </source>
</evidence>
<feature type="domain" description="EF-hand" evidence="4">
    <location>
        <begin position="7"/>
        <end position="42"/>
    </location>
</feature>
<evidence type="ECO:0000313" key="6">
    <source>
        <dbReference type="Proteomes" id="UP000002729"/>
    </source>
</evidence>
<dbReference type="KEGG" id="aaf:AURANDRAFT_16268"/>
<dbReference type="AlphaFoldDB" id="F0YJ75"/>
<dbReference type="OrthoDB" id="444540at2759"/>
<evidence type="ECO:0000256" key="1">
    <source>
        <dbReference type="ARBA" id="ARBA00005253"/>
    </source>
</evidence>
<dbReference type="Proteomes" id="UP000002729">
    <property type="component" value="Unassembled WGS sequence"/>
</dbReference>
<reference evidence="5 6" key="1">
    <citation type="journal article" date="2011" name="Proc. Natl. Acad. Sci. U.S.A.">
        <title>Niche of harmful alga Aureococcus anophagefferens revealed through ecogenomics.</title>
        <authorList>
            <person name="Gobler C.J."/>
            <person name="Berry D.L."/>
            <person name="Dyhrman S.T."/>
            <person name="Wilhelm S.W."/>
            <person name="Salamov A."/>
            <person name="Lobanov A.V."/>
            <person name="Zhang Y."/>
            <person name="Collier J.L."/>
            <person name="Wurch L.L."/>
            <person name="Kustka A.B."/>
            <person name="Dill B.D."/>
            <person name="Shah M."/>
            <person name="VerBerkmoes N.C."/>
            <person name="Kuo A."/>
            <person name="Terry A."/>
            <person name="Pangilinan J."/>
            <person name="Lindquist E.A."/>
            <person name="Lucas S."/>
            <person name="Paulsen I.T."/>
            <person name="Hattenrath-Lehmann T.K."/>
            <person name="Talmage S.C."/>
            <person name="Walker E.A."/>
            <person name="Koch F."/>
            <person name="Burson A.M."/>
            <person name="Marcoval M.A."/>
            <person name="Tang Y.Z."/>
            <person name="Lecleir G.R."/>
            <person name="Coyne K.J."/>
            <person name="Berg G.M."/>
            <person name="Bertrand E.M."/>
            <person name="Saito M.A."/>
            <person name="Gladyshev V.N."/>
            <person name="Grigoriev I.V."/>
        </authorList>
    </citation>
    <scope>NUCLEOTIDE SEQUENCE [LARGE SCALE GENOMIC DNA]</scope>
    <source>
        <strain evidence="6">CCMP 1984</strain>
    </source>
</reference>
<organism evidence="6">
    <name type="scientific">Aureococcus anophagefferens</name>
    <name type="common">Harmful bloom alga</name>
    <dbReference type="NCBI Taxonomy" id="44056"/>
    <lineage>
        <taxon>Eukaryota</taxon>
        <taxon>Sar</taxon>
        <taxon>Stramenopiles</taxon>
        <taxon>Ochrophyta</taxon>
        <taxon>Pelagophyceae</taxon>
        <taxon>Pelagomonadales</taxon>
        <taxon>Pelagomonadaceae</taxon>
        <taxon>Aureococcus</taxon>
    </lineage>
</organism>
<sequence>ATRLSREQRKHYGACFDELDINGDGSISASELMGTLAQLGVKMTERESYGMITLADADGNGGIERDEFMALMARFNGGEDGAGAAVAAYRRVFDAVDVNSDGGLELHELSAHIKEKGTAVDARDACAIFAEFDLNGDGIVDFPEFLTLM</sequence>
<evidence type="ECO:0000259" key="4">
    <source>
        <dbReference type="PROSITE" id="PS50222"/>
    </source>
</evidence>
<dbReference type="PROSITE" id="PS00018">
    <property type="entry name" value="EF_HAND_1"/>
    <property type="match status" value="2"/>
</dbReference>
<dbReference type="PANTHER" id="PTHR23050">
    <property type="entry name" value="CALCIUM BINDING PROTEIN"/>
    <property type="match status" value="1"/>
</dbReference>
<feature type="domain" description="EF-hand" evidence="4">
    <location>
        <begin position="84"/>
        <end position="119"/>
    </location>
</feature>
<dbReference type="FunFam" id="1.10.238.10:FF:000178">
    <property type="entry name" value="Calmodulin-2 A"/>
    <property type="match status" value="1"/>
</dbReference>
<protein>
    <recommendedName>
        <fullName evidence="4">EF-hand domain-containing protein</fullName>
    </recommendedName>
</protein>
<accession>F0YJ75</accession>